<sequence length="736" mass="83567">MLYPLLLRALPQEMVLNYHRSQAEAQPDLCTSSTDGSSSAGSATEHLTALTTLLRYFRRELESQERALEHRPDNSIGKPAFHYDREKVKPQRSNCRPSSAAALHGSAVNVECQICGSTDHESRECSSNLDLSEKKAILSAKGICFRCTKKGHIARECRVRIACKRCNRQHATSMCNPAFASAQREKDTETRPKEQVIPCPVEQVKETLRELSLPLGDDSIEQDATIDVLIGSDQFWECLTRRIRKINSKLTAMETVFGWAVQGPTVSKCKAVNCAQVVVLRSSVTDQQTEPIPRLFSELEGVGVSDTPEKLPNVQIMEEFTKGIKTLGGRYEVRLPEREDVAVEDNHSVSEETWPIEQQFENFMPDELDQKRVQTFVFPIELRSTENRTKMPSNSPLKEFMLTTDSDGLRIRGRICSRNMTHDERHPVVLPRQHRHTELLPVYPSKMLVVLAGFPGVLGCIDGTYVETRCPAHKIASTYTNRHDKKSYNVQAICDSDKKFVDVFLGNTGKTHDSEAFRDPYPLREYLLTPFRDCGTITPEENEYNLRHSKTRVCIENAFGLLKGRFRQLLYLEFWSVERATLFILACCVLYNLCIDAGDTELVDDDTGCSQNARKPNPNELLVREDQKRQKVLRRLGYSAWSPQEIRLQAVISGFYLSEFFGVFLFNGLDVGGPVMVALMRLPFLHCLKSILTLLWRFVDAKDVFNVHGYGPPHSFLIFEKLHGAYTFEVLVVFVQ</sequence>
<protein>
    <submittedName>
        <fullName evidence="1">Uncharacterized protein</fullName>
    </submittedName>
</protein>
<accession>A0ACB7TRS1</accession>
<evidence type="ECO:0000313" key="1">
    <source>
        <dbReference type="EMBL" id="KAH6948869.1"/>
    </source>
</evidence>
<evidence type="ECO:0000313" key="2">
    <source>
        <dbReference type="Proteomes" id="UP000821845"/>
    </source>
</evidence>
<organism evidence="1 2">
    <name type="scientific">Hyalomma asiaticum</name>
    <name type="common">Tick</name>
    <dbReference type="NCBI Taxonomy" id="266040"/>
    <lineage>
        <taxon>Eukaryota</taxon>
        <taxon>Metazoa</taxon>
        <taxon>Ecdysozoa</taxon>
        <taxon>Arthropoda</taxon>
        <taxon>Chelicerata</taxon>
        <taxon>Arachnida</taxon>
        <taxon>Acari</taxon>
        <taxon>Parasitiformes</taxon>
        <taxon>Ixodida</taxon>
        <taxon>Ixodoidea</taxon>
        <taxon>Ixodidae</taxon>
        <taxon>Hyalomminae</taxon>
        <taxon>Hyalomma</taxon>
    </lineage>
</organism>
<dbReference type="EMBL" id="CM023481">
    <property type="protein sequence ID" value="KAH6948869.1"/>
    <property type="molecule type" value="Genomic_DNA"/>
</dbReference>
<gene>
    <name evidence="1" type="ORF">HPB50_026620</name>
</gene>
<proteinExistence type="predicted"/>
<keyword evidence="2" id="KW-1185">Reference proteome</keyword>
<reference evidence="1" key="1">
    <citation type="submission" date="2020-05" db="EMBL/GenBank/DDBJ databases">
        <title>Large-scale comparative analyses of tick genomes elucidate their genetic diversity and vector capacities.</title>
        <authorList>
            <person name="Jia N."/>
            <person name="Wang J."/>
            <person name="Shi W."/>
            <person name="Du L."/>
            <person name="Sun Y."/>
            <person name="Zhan W."/>
            <person name="Jiang J."/>
            <person name="Wang Q."/>
            <person name="Zhang B."/>
            <person name="Ji P."/>
            <person name="Sakyi L.B."/>
            <person name="Cui X."/>
            <person name="Yuan T."/>
            <person name="Jiang B."/>
            <person name="Yang W."/>
            <person name="Lam T.T.-Y."/>
            <person name="Chang Q."/>
            <person name="Ding S."/>
            <person name="Wang X."/>
            <person name="Zhu J."/>
            <person name="Ruan X."/>
            <person name="Zhao L."/>
            <person name="Wei J."/>
            <person name="Que T."/>
            <person name="Du C."/>
            <person name="Cheng J."/>
            <person name="Dai P."/>
            <person name="Han X."/>
            <person name="Huang E."/>
            <person name="Gao Y."/>
            <person name="Liu J."/>
            <person name="Shao H."/>
            <person name="Ye R."/>
            <person name="Li L."/>
            <person name="Wei W."/>
            <person name="Wang X."/>
            <person name="Wang C."/>
            <person name="Yang T."/>
            <person name="Huo Q."/>
            <person name="Li W."/>
            <person name="Guo W."/>
            <person name="Chen H."/>
            <person name="Zhou L."/>
            <person name="Ni X."/>
            <person name="Tian J."/>
            <person name="Zhou Y."/>
            <person name="Sheng Y."/>
            <person name="Liu T."/>
            <person name="Pan Y."/>
            <person name="Xia L."/>
            <person name="Li J."/>
            <person name="Zhao F."/>
            <person name="Cao W."/>
        </authorList>
    </citation>
    <scope>NUCLEOTIDE SEQUENCE</scope>
    <source>
        <strain evidence="1">Hyas-2018</strain>
    </source>
</reference>
<dbReference type="Proteomes" id="UP000821845">
    <property type="component" value="Chromosome 1"/>
</dbReference>
<comment type="caution">
    <text evidence="1">The sequence shown here is derived from an EMBL/GenBank/DDBJ whole genome shotgun (WGS) entry which is preliminary data.</text>
</comment>
<name>A0ACB7TRS1_HYAAI</name>